<protein>
    <submittedName>
        <fullName evidence="1">Uncharacterized protein</fullName>
    </submittedName>
</protein>
<keyword evidence="2" id="KW-1185">Reference proteome</keyword>
<dbReference type="EMBL" id="AEJB01000116">
    <property type="protein sequence ID" value="ELP69897.1"/>
    <property type="molecule type" value="Genomic_DNA"/>
</dbReference>
<comment type="caution">
    <text evidence="1">The sequence shown here is derived from an EMBL/GenBank/DDBJ whole genome shotgun (WGS) entry which is preliminary data.</text>
</comment>
<gene>
    <name evidence="1" type="ORF">STRTUCAR8_00362</name>
</gene>
<evidence type="ECO:0000313" key="1">
    <source>
        <dbReference type="EMBL" id="ELP69897.1"/>
    </source>
</evidence>
<dbReference type="AlphaFoldDB" id="L7FF05"/>
<evidence type="ECO:0000313" key="2">
    <source>
        <dbReference type="Proteomes" id="UP000010931"/>
    </source>
</evidence>
<accession>L7FF05</accession>
<dbReference type="PATRIC" id="fig|698760.3.peg.1403"/>
<reference evidence="1 2" key="1">
    <citation type="journal article" date="2011" name="Plasmid">
        <title>Streptomyces turgidiscabies Car8 contains a modular pathogenicity island that shares virulence genes with other actinobacterial plant pathogens.</title>
        <authorList>
            <person name="Huguet-Tapia J.C."/>
            <person name="Badger J.H."/>
            <person name="Loria R."/>
            <person name="Pettis G.S."/>
        </authorList>
    </citation>
    <scope>NUCLEOTIDE SEQUENCE [LARGE SCALE GENOMIC DNA]</scope>
    <source>
        <strain evidence="1 2">Car8</strain>
    </source>
</reference>
<proteinExistence type="predicted"/>
<organism evidence="1 2">
    <name type="scientific">Streptomyces turgidiscabies (strain Car8)</name>
    <dbReference type="NCBI Taxonomy" id="698760"/>
    <lineage>
        <taxon>Bacteria</taxon>
        <taxon>Bacillati</taxon>
        <taxon>Actinomycetota</taxon>
        <taxon>Actinomycetes</taxon>
        <taxon>Kitasatosporales</taxon>
        <taxon>Streptomycetaceae</taxon>
        <taxon>Streptomyces</taxon>
    </lineage>
</organism>
<dbReference type="Proteomes" id="UP000010931">
    <property type="component" value="Unassembled WGS sequence"/>
</dbReference>
<name>L7FF05_STRT8</name>
<sequence length="42" mass="4610">MRRRAHGSHLLDDLAPAIVPGTVRAQEITPEDTEVTHPGCYV</sequence>